<dbReference type="PANTHER" id="PTHR30477:SF0">
    <property type="entry name" value="METAL TRANSPORT SYSTEM MEMBRANE PROTEIN TM_0125-RELATED"/>
    <property type="match status" value="1"/>
</dbReference>
<evidence type="ECO:0000256" key="6">
    <source>
        <dbReference type="RuleBase" id="RU003943"/>
    </source>
</evidence>
<feature type="transmembrane region" description="Helical" evidence="7">
    <location>
        <begin position="256"/>
        <end position="275"/>
    </location>
</feature>
<dbReference type="SUPFAM" id="SSF81345">
    <property type="entry name" value="ABC transporter involved in vitamin B12 uptake, BtuC"/>
    <property type="match status" value="1"/>
</dbReference>
<proteinExistence type="inferred from homology"/>
<dbReference type="InterPro" id="IPR037294">
    <property type="entry name" value="ABC_BtuC-like"/>
</dbReference>
<name>A0A5B8XLW2_9DELT</name>
<feature type="transmembrane region" description="Helical" evidence="7">
    <location>
        <begin position="98"/>
        <end position="117"/>
    </location>
</feature>
<feature type="transmembrane region" description="Helical" evidence="7">
    <location>
        <begin position="170"/>
        <end position="187"/>
    </location>
</feature>
<keyword evidence="3 6" id="KW-0812">Transmembrane</keyword>
<protein>
    <submittedName>
        <fullName evidence="8">Metal ABC transporter permease</fullName>
    </submittedName>
</protein>
<keyword evidence="4 7" id="KW-1133">Transmembrane helix</keyword>
<evidence type="ECO:0000256" key="5">
    <source>
        <dbReference type="ARBA" id="ARBA00023136"/>
    </source>
</evidence>
<keyword evidence="5 7" id="KW-0472">Membrane</keyword>
<comment type="similarity">
    <text evidence="2 6">Belongs to the ABC-3 integral membrane protein family.</text>
</comment>
<evidence type="ECO:0000256" key="2">
    <source>
        <dbReference type="ARBA" id="ARBA00008034"/>
    </source>
</evidence>
<keyword evidence="6" id="KW-0813">Transport</keyword>
<dbReference type="PANTHER" id="PTHR30477">
    <property type="entry name" value="ABC-TRANSPORTER METAL-BINDING PROTEIN"/>
    <property type="match status" value="1"/>
</dbReference>
<dbReference type="GO" id="GO:0010043">
    <property type="term" value="P:response to zinc ion"/>
    <property type="evidence" value="ECO:0007669"/>
    <property type="project" value="TreeGrafter"/>
</dbReference>
<dbReference type="OrthoDB" id="9791355at2"/>
<feature type="transmembrane region" description="Helical" evidence="7">
    <location>
        <begin position="142"/>
        <end position="163"/>
    </location>
</feature>
<gene>
    <name evidence="8" type="ORF">FRD01_02365</name>
</gene>
<comment type="subcellular location">
    <subcellularLocation>
        <location evidence="6">Cell membrane</location>
        <topology evidence="6">Multi-pass membrane protein</topology>
    </subcellularLocation>
    <subcellularLocation>
        <location evidence="1">Membrane</location>
        <topology evidence="1">Multi-pass membrane protein</topology>
    </subcellularLocation>
</comment>
<organism evidence="8 9">
    <name type="scientific">Microvenator marinus</name>
    <dbReference type="NCBI Taxonomy" id="2600177"/>
    <lineage>
        <taxon>Bacteria</taxon>
        <taxon>Deltaproteobacteria</taxon>
        <taxon>Bradymonadales</taxon>
        <taxon>Microvenatoraceae</taxon>
        <taxon>Microvenator</taxon>
    </lineage>
</organism>
<dbReference type="RefSeq" id="WP_146957287.1">
    <property type="nucleotide sequence ID" value="NZ_CP042467.1"/>
</dbReference>
<feature type="transmembrane region" description="Helical" evidence="7">
    <location>
        <begin position="193"/>
        <end position="217"/>
    </location>
</feature>
<reference evidence="8 9" key="1">
    <citation type="submission" date="2019-08" db="EMBL/GenBank/DDBJ databases">
        <authorList>
            <person name="Liang Q."/>
        </authorList>
    </citation>
    <scope>NUCLEOTIDE SEQUENCE [LARGE SCALE GENOMIC DNA]</scope>
    <source>
        <strain evidence="8 9">V1718</strain>
    </source>
</reference>
<dbReference type="AlphaFoldDB" id="A0A5B8XLW2"/>
<evidence type="ECO:0000256" key="3">
    <source>
        <dbReference type="ARBA" id="ARBA00022692"/>
    </source>
</evidence>
<dbReference type="CDD" id="cd06550">
    <property type="entry name" value="TM_ABC_iron-siderophores_like"/>
    <property type="match status" value="1"/>
</dbReference>
<evidence type="ECO:0000313" key="8">
    <source>
        <dbReference type="EMBL" id="QED26121.1"/>
    </source>
</evidence>
<evidence type="ECO:0000256" key="4">
    <source>
        <dbReference type="ARBA" id="ARBA00022989"/>
    </source>
</evidence>
<feature type="transmembrane region" description="Helical" evidence="7">
    <location>
        <begin position="68"/>
        <end position="86"/>
    </location>
</feature>
<evidence type="ECO:0000313" key="9">
    <source>
        <dbReference type="Proteomes" id="UP000321595"/>
    </source>
</evidence>
<dbReference type="Proteomes" id="UP000321595">
    <property type="component" value="Chromosome"/>
</dbReference>
<feature type="transmembrane region" description="Helical" evidence="7">
    <location>
        <begin position="46"/>
        <end position="62"/>
    </location>
</feature>
<evidence type="ECO:0000256" key="7">
    <source>
        <dbReference type="SAM" id="Phobius"/>
    </source>
</evidence>
<dbReference type="Gene3D" id="1.10.3470.10">
    <property type="entry name" value="ABC transporter involved in vitamin B12 uptake, BtuC"/>
    <property type="match status" value="1"/>
</dbReference>
<dbReference type="Pfam" id="PF00950">
    <property type="entry name" value="ABC-3"/>
    <property type="match status" value="1"/>
</dbReference>
<dbReference type="GO" id="GO:0055085">
    <property type="term" value="P:transmembrane transport"/>
    <property type="evidence" value="ECO:0007669"/>
    <property type="project" value="InterPro"/>
</dbReference>
<dbReference type="InterPro" id="IPR001626">
    <property type="entry name" value="ABC_TroCD"/>
</dbReference>
<dbReference type="GO" id="GO:0043190">
    <property type="term" value="C:ATP-binding cassette (ABC) transporter complex"/>
    <property type="evidence" value="ECO:0007669"/>
    <property type="project" value="InterPro"/>
</dbReference>
<dbReference type="KEGG" id="bbae:FRD01_02365"/>
<feature type="transmembrane region" description="Helical" evidence="7">
    <location>
        <begin position="12"/>
        <end position="37"/>
    </location>
</feature>
<dbReference type="EMBL" id="CP042467">
    <property type="protein sequence ID" value="QED26121.1"/>
    <property type="molecule type" value="Genomic_DNA"/>
</dbReference>
<feature type="transmembrane region" description="Helical" evidence="7">
    <location>
        <begin position="229"/>
        <end position="250"/>
    </location>
</feature>
<sequence>MNWIVEPWTWGAFMWRAALALLLVSVVCVPAGVFLYLKRLSLMSDAMSHIVLPGIVIAYLAVGSLSGWVLLPGAAIAGVLASLLISNLSSRRWVRPDAAMAIVFTTFFALGVILLSTQAKNAHIDTDCVLFGNVLGLTDESLWLLGVSGIVLSTLLIVFFRWLKISAMDAGFAASLGIPVTALHYGLMSSVSVGTVASFEAVGAILVISFFIVPAAFGRLLARSLKTHIFVAFVFSILTSLIGLYVSVYLNTSTAGAIVSVQGAVYFAGVLIDWLRTHFRAQETRVEPT</sequence>
<evidence type="ECO:0000256" key="1">
    <source>
        <dbReference type="ARBA" id="ARBA00004141"/>
    </source>
</evidence>
<keyword evidence="9" id="KW-1185">Reference proteome</keyword>
<accession>A0A5B8XLW2</accession>